<dbReference type="SUPFAM" id="SSF51735">
    <property type="entry name" value="NAD(P)-binding Rossmann-fold domains"/>
    <property type="match status" value="1"/>
</dbReference>
<comment type="caution">
    <text evidence="2">The sequence shown here is derived from an EMBL/GenBank/DDBJ whole genome shotgun (WGS) entry which is preliminary data.</text>
</comment>
<reference evidence="2 3" key="1">
    <citation type="submission" date="2011-08" db="EMBL/GenBank/DDBJ databases">
        <authorList>
            <person name="Lin Y."/>
            <person name="Hao X."/>
            <person name="Johnstone L."/>
            <person name="Miller S.J."/>
            <person name="Wei G."/>
            <person name="Rensing C."/>
        </authorList>
    </citation>
    <scope>NUCLEOTIDE SEQUENCE [LARGE SCALE GENOMIC DNA]</scope>
    <source>
        <strain evidence="2 3">K42</strain>
    </source>
</reference>
<dbReference type="PANTHER" id="PTHR47129:SF1">
    <property type="entry name" value="NMRA-LIKE DOMAIN-CONTAINING PROTEIN"/>
    <property type="match status" value="1"/>
</dbReference>
<organism evidence="2 3">
    <name type="scientific">Streptomyces zinciresistens K42</name>
    <dbReference type="NCBI Taxonomy" id="700597"/>
    <lineage>
        <taxon>Bacteria</taxon>
        <taxon>Bacillati</taxon>
        <taxon>Actinomycetota</taxon>
        <taxon>Actinomycetes</taxon>
        <taxon>Kitasatosporales</taxon>
        <taxon>Streptomycetaceae</taxon>
        <taxon>Streptomyces</taxon>
    </lineage>
</organism>
<protein>
    <submittedName>
        <fullName evidence="2">NmrA family protein</fullName>
    </submittedName>
</protein>
<dbReference type="AlphaFoldDB" id="G2GDG2"/>
<dbReference type="PATRIC" id="fig|700597.3.peg.3469"/>
<evidence type="ECO:0000313" key="2">
    <source>
        <dbReference type="EMBL" id="EGX58429.1"/>
    </source>
</evidence>
<dbReference type="InterPro" id="IPR036291">
    <property type="entry name" value="NAD(P)-bd_dom_sf"/>
</dbReference>
<dbReference type="Gene3D" id="3.90.25.10">
    <property type="entry name" value="UDP-galactose 4-epimerase, domain 1"/>
    <property type="match status" value="1"/>
</dbReference>
<evidence type="ECO:0000313" key="3">
    <source>
        <dbReference type="Proteomes" id="UP000004217"/>
    </source>
</evidence>
<keyword evidence="3" id="KW-1185">Reference proteome</keyword>
<dbReference type="EMBL" id="AGBF01000055">
    <property type="protein sequence ID" value="EGX58429.1"/>
    <property type="molecule type" value="Genomic_DNA"/>
</dbReference>
<accession>G2GDG2</accession>
<dbReference type="Gene3D" id="3.40.50.720">
    <property type="entry name" value="NAD(P)-binding Rossmann-like Domain"/>
    <property type="match status" value="1"/>
</dbReference>
<dbReference type="Proteomes" id="UP000004217">
    <property type="component" value="Unassembled WGS sequence"/>
</dbReference>
<proteinExistence type="predicted"/>
<gene>
    <name evidence="2" type="ORF">SZN_17697</name>
</gene>
<dbReference type="RefSeq" id="WP_007496781.1">
    <property type="nucleotide sequence ID" value="NZ_AGBF01000055.1"/>
</dbReference>
<name>G2GDG2_9ACTN</name>
<dbReference type="Pfam" id="PF13460">
    <property type="entry name" value="NAD_binding_10"/>
    <property type="match status" value="1"/>
</dbReference>
<dbReference type="InterPro" id="IPR052718">
    <property type="entry name" value="NmrA-type_oxidoreductase"/>
</dbReference>
<feature type="domain" description="NAD(P)-binding" evidence="1">
    <location>
        <begin position="7"/>
        <end position="187"/>
    </location>
</feature>
<dbReference type="InterPro" id="IPR016040">
    <property type="entry name" value="NAD(P)-bd_dom"/>
</dbReference>
<dbReference type="PANTHER" id="PTHR47129">
    <property type="entry name" value="QUINONE OXIDOREDUCTASE 2"/>
    <property type="match status" value="1"/>
</dbReference>
<sequence>MIVVSAASGAFGRLVLERLSARPGGEEIVAAVRDPGRLGDLAARGVRVRRGDYDDPDTLRTAFAGADRLLLISSPELDTARRIGQHRAAVDAARAAGVGAVVYTSFLGADTGADGLTAAHHATELALASSGLPHTLLRHPFYSEAFLGPALHAAVAAGELADPTGGRGINTASRADLAEAAVRVLTDNQHMGRAYDFTGTRWTYPDLARALSRACGTPVALLPQQDGPGGALGWLYGQVRSGALERHTDDLRDVLGRPPTSLEAAVKAVLAPAPGAAGPA</sequence>
<evidence type="ECO:0000259" key="1">
    <source>
        <dbReference type="Pfam" id="PF13460"/>
    </source>
</evidence>